<dbReference type="GeneID" id="34565499"/>
<feature type="compositionally biased region" description="Basic and acidic residues" evidence="1">
    <location>
        <begin position="10"/>
        <end position="21"/>
    </location>
</feature>
<organism evidence="2 3">
    <name type="scientific">Colletotrichum orchidophilum</name>
    <dbReference type="NCBI Taxonomy" id="1209926"/>
    <lineage>
        <taxon>Eukaryota</taxon>
        <taxon>Fungi</taxon>
        <taxon>Dikarya</taxon>
        <taxon>Ascomycota</taxon>
        <taxon>Pezizomycotina</taxon>
        <taxon>Sordariomycetes</taxon>
        <taxon>Hypocreomycetidae</taxon>
        <taxon>Glomerellales</taxon>
        <taxon>Glomerellaceae</taxon>
        <taxon>Colletotrichum</taxon>
    </lineage>
</organism>
<name>A0A1G4AT76_9PEZI</name>
<dbReference type="EMBL" id="MJBS01000151">
    <property type="protein sequence ID" value="OHE92306.1"/>
    <property type="molecule type" value="Genomic_DNA"/>
</dbReference>
<dbReference type="Proteomes" id="UP000176998">
    <property type="component" value="Unassembled WGS sequence"/>
</dbReference>
<feature type="non-terminal residue" evidence="2">
    <location>
        <position position="1"/>
    </location>
</feature>
<protein>
    <submittedName>
        <fullName evidence="2">Uncharacterized protein</fullName>
    </submittedName>
</protein>
<evidence type="ECO:0000313" key="2">
    <source>
        <dbReference type="EMBL" id="OHE92306.1"/>
    </source>
</evidence>
<dbReference type="RefSeq" id="XP_022469475.1">
    <property type="nucleotide sequence ID" value="XM_022623989.1"/>
</dbReference>
<gene>
    <name evidence="2" type="ORF">CORC01_12368</name>
</gene>
<feature type="region of interest" description="Disordered" evidence="1">
    <location>
        <begin position="1"/>
        <end position="69"/>
    </location>
</feature>
<keyword evidence="3" id="KW-1185">Reference proteome</keyword>
<accession>A0A1G4AT76</accession>
<sequence>NSQVANTSSRNRDPIYYHHPSEPFWQDSSKGKGALSFGGTKDNNWGCAPGGSSGGSGGGSSGGGGGTKK</sequence>
<dbReference type="AlphaFoldDB" id="A0A1G4AT76"/>
<proteinExistence type="predicted"/>
<comment type="caution">
    <text evidence="2">The sequence shown here is derived from an EMBL/GenBank/DDBJ whole genome shotgun (WGS) entry which is preliminary data.</text>
</comment>
<feature type="compositionally biased region" description="Gly residues" evidence="1">
    <location>
        <begin position="48"/>
        <end position="69"/>
    </location>
</feature>
<evidence type="ECO:0000313" key="3">
    <source>
        <dbReference type="Proteomes" id="UP000176998"/>
    </source>
</evidence>
<evidence type="ECO:0000256" key="1">
    <source>
        <dbReference type="SAM" id="MobiDB-lite"/>
    </source>
</evidence>
<reference evidence="2 3" key="1">
    <citation type="submission" date="2016-09" db="EMBL/GenBank/DDBJ databases">
        <authorList>
            <person name="Capua I."/>
            <person name="De Benedictis P."/>
            <person name="Joannis T."/>
            <person name="Lombin L.H."/>
            <person name="Cattoli G."/>
        </authorList>
    </citation>
    <scope>NUCLEOTIDE SEQUENCE [LARGE SCALE GENOMIC DNA]</scope>
    <source>
        <strain evidence="2 3">IMI 309357</strain>
    </source>
</reference>